<evidence type="ECO:0000256" key="2">
    <source>
        <dbReference type="ARBA" id="ARBA00022649"/>
    </source>
</evidence>
<evidence type="ECO:0000313" key="4">
    <source>
        <dbReference type="Proteomes" id="UP000518892"/>
    </source>
</evidence>
<comment type="caution">
    <text evidence="3">The sequence shown here is derived from an EMBL/GenBank/DDBJ whole genome shotgun (WGS) entry which is preliminary data.</text>
</comment>
<keyword evidence="4" id="KW-1185">Reference proteome</keyword>
<reference evidence="3 4" key="1">
    <citation type="submission" date="2020-08" db="EMBL/GenBank/DDBJ databases">
        <title>Genomic Encyclopedia of Type Strains, Phase III (KMG-III): the genomes of soil and plant-associated and newly described type strains.</title>
        <authorList>
            <person name="Whitman W."/>
        </authorList>
    </citation>
    <scope>NUCLEOTIDE SEQUENCE [LARGE SCALE GENOMIC DNA]</scope>
    <source>
        <strain evidence="3 4">CECT 7744</strain>
    </source>
</reference>
<dbReference type="PANTHER" id="PTHR33755">
    <property type="entry name" value="TOXIN PARE1-RELATED"/>
    <property type="match status" value="1"/>
</dbReference>
<evidence type="ECO:0000313" key="3">
    <source>
        <dbReference type="EMBL" id="MBB3230811.1"/>
    </source>
</evidence>
<gene>
    <name evidence="3" type="ORF">FHR97_001660</name>
</gene>
<sequence length="103" mass="11892">MQLTDSAAEDLRDLYDFIAENDSAAAGRVLDRLEHRLKELAEFPERGSHPRELLALGIRDYRQLIEGPTRILYRVVDDRAIVYLITDGRRDMQRLLARRLLGG</sequence>
<evidence type="ECO:0000256" key="1">
    <source>
        <dbReference type="ARBA" id="ARBA00006226"/>
    </source>
</evidence>
<dbReference type="InterPro" id="IPR051803">
    <property type="entry name" value="TA_system_RelE-like_toxin"/>
</dbReference>
<dbReference type="Pfam" id="PF05016">
    <property type="entry name" value="ParE_toxin"/>
    <property type="match status" value="1"/>
</dbReference>
<proteinExistence type="inferred from homology"/>
<name>A0A7W5ET34_9GAMM</name>
<keyword evidence="2" id="KW-1277">Toxin-antitoxin system</keyword>
<dbReference type="RefSeq" id="WP_221187720.1">
    <property type="nucleotide sequence ID" value="NZ_JACHXR010000003.1"/>
</dbReference>
<comment type="similarity">
    <text evidence="1">Belongs to the RelE toxin family.</text>
</comment>
<organism evidence="3 4">
    <name type="scientific">Halomonas stenophila</name>
    <dbReference type="NCBI Taxonomy" id="795312"/>
    <lineage>
        <taxon>Bacteria</taxon>
        <taxon>Pseudomonadati</taxon>
        <taxon>Pseudomonadota</taxon>
        <taxon>Gammaproteobacteria</taxon>
        <taxon>Oceanospirillales</taxon>
        <taxon>Halomonadaceae</taxon>
        <taxon>Halomonas</taxon>
    </lineage>
</organism>
<dbReference type="Gene3D" id="3.30.2310.20">
    <property type="entry name" value="RelE-like"/>
    <property type="match status" value="1"/>
</dbReference>
<accession>A0A7W5ET34</accession>
<dbReference type="Proteomes" id="UP000518892">
    <property type="component" value="Unassembled WGS sequence"/>
</dbReference>
<dbReference type="SUPFAM" id="SSF143011">
    <property type="entry name" value="RelE-like"/>
    <property type="match status" value="1"/>
</dbReference>
<dbReference type="InterPro" id="IPR007712">
    <property type="entry name" value="RelE/ParE_toxin"/>
</dbReference>
<protein>
    <submittedName>
        <fullName evidence="3">Toxin ParE1/3/4</fullName>
    </submittedName>
</protein>
<dbReference type="EMBL" id="JACHXR010000003">
    <property type="protein sequence ID" value="MBB3230811.1"/>
    <property type="molecule type" value="Genomic_DNA"/>
</dbReference>
<dbReference type="AlphaFoldDB" id="A0A7W5ET34"/>
<dbReference type="InterPro" id="IPR035093">
    <property type="entry name" value="RelE/ParE_toxin_dom_sf"/>
</dbReference>